<evidence type="ECO:0000256" key="10">
    <source>
        <dbReference type="ARBA" id="ARBA00048679"/>
    </source>
</evidence>
<dbReference type="GO" id="GO:0000408">
    <property type="term" value="C:EKC/KEOPS complex"/>
    <property type="evidence" value="ECO:0007669"/>
    <property type="project" value="TreeGrafter"/>
</dbReference>
<evidence type="ECO:0000256" key="2">
    <source>
        <dbReference type="ARBA" id="ARBA00012513"/>
    </source>
</evidence>
<keyword evidence="8" id="KW-0067">ATP-binding</keyword>
<sequence>AEAKLYSYPQDNQQVVEKFRLSKSYRHPVIDEQIRKRRTKAEVKILQMVNKLGIPSPKYISNSEFSIVMEFVNGLSLTKLYIQNQLTNDILIKCGIIIRKLHDNSILHNDLTTSNFLFDIQPKIIDFGLAQIGHASLEAKAVDLYVLEKSMTALCGSDDLFHYILDGYDLSSDMKSRLEEVRKR</sequence>
<protein>
    <recommendedName>
        <fullName evidence="2">non-specific serine/threonine protein kinase</fullName>
        <ecNumber evidence="2">2.7.11.1</ecNumber>
    </recommendedName>
</protein>
<organism evidence="12">
    <name type="scientific">Trepomonas sp. PC1</name>
    <dbReference type="NCBI Taxonomy" id="1076344"/>
    <lineage>
        <taxon>Eukaryota</taxon>
        <taxon>Metamonada</taxon>
        <taxon>Diplomonadida</taxon>
        <taxon>Hexamitidae</taxon>
        <taxon>Hexamitinae</taxon>
        <taxon>Trepomonas</taxon>
    </lineage>
</organism>
<reference evidence="12" key="1">
    <citation type="submission" date="2015-07" db="EMBL/GenBank/DDBJ databases">
        <title>Adaptation to a free-living lifestyle via gene acquisitions in the diplomonad Trepomonas sp. PC1.</title>
        <authorList>
            <person name="Xu F."/>
            <person name="Jerlstrom-Hultqvist J."/>
            <person name="Kolisko M."/>
            <person name="Simpson A.G.B."/>
            <person name="Roger A.J."/>
            <person name="Svard S.G."/>
            <person name="Andersson J.O."/>
        </authorList>
    </citation>
    <scope>NUCLEOTIDE SEQUENCE</scope>
    <source>
        <strain evidence="12">PC1</strain>
    </source>
</reference>
<proteinExistence type="inferred from homology"/>
<comment type="catalytic activity">
    <reaction evidence="10">
        <text>L-seryl-[protein] + ATP = O-phospho-L-seryl-[protein] + ADP + H(+)</text>
        <dbReference type="Rhea" id="RHEA:17989"/>
        <dbReference type="Rhea" id="RHEA-COMP:9863"/>
        <dbReference type="Rhea" id="RHEA-COMP:11604"/>
        <dbReference type="ChEBI" id="CHEBI:15378"/>
        <dbReference type="ChEBI" id="CHEBI:29999"/>
        <dbReference type="ChEBI" id="CHEBI:30616"/>
        <dbReference type="ChEBI" id="CHEBI:83421"/>
        <dbReference type="ChEBI" id="CHEBI:456216"/>
        <dbReference type="EC" id="2.7.11.1"/>
    </reaction>
</comment>
<dbReference type="GO" id="GO:0005829">
    <property type="term" value="C:cytosol"/>
    <property type="evidence" value="ECO:0007669"/>
    <property type="project" value="TreeGrafter"/>
</dbReference>
<dbReference type="Gene3D" id="3.30.200.20">
    <property type="entry name" value="Phosphorylase Kinase, domain 1"/>
    <property type="match status" value="1"/>
</dbReference>
<dbReference type="Gene3D" id="1.10.510.10">
    <property type="entry name" value="Transferase(Phosphotransferase) domain 1"/>
    <property type="match status" value="1"/>
</dbReference>
<dbReference type="InterPro" id="IPR000719">
    <property type="entry name" value="Prot_kinase_dom"/>
</dbReference>
<dbReference type="EMBL" id="GDID01001075">
    <property type="protein sequence ID" value="JAP95531.1"/>
    <property type="molecule type" value="Transcribed_RNA"/>
</dbReference>
<name>A0A146KJB8_9EUKA</name>
<dbReference type="InterPro" id="IPR008266">
    <property type="entry name" value="Tyr_kinase_AS"/>
</dbReference>
<evidence type="ECO:0000256" key="8">
    <source>
        <dbReference type="ARBA" id="ARBA00022840"/>
    </source>
</evidence>
<comment type="similarity">
    <text evidence="1">Belongs to the protein kinase superfamily. BUD32 family.</text>
</comment>
<evidence type="ECO:0000256" key="6">
    <source>
        <dbReference type="ARBA" id="ARBA00022741"/>
    </source>
</evidence>
<evidence type="ECO:0000256" key="5">
    <source>
        <dbReference type="ARBA" id="ARBA00022694"/>
    </source>
</evidence>
<dbReference type="SUPFAM" id="SSF56112">
    <property type="entry name" value="Protein kinase-like (PK-like)"/>
    <property type="match status" value="1"/>
</dbReference>
<dbReference type="NCBIfam" id="TIGR03724">
    <property type="entry name" value="arch_bud32"/>
    <property type="match status" value="1"/>
</dbReference>
<evidence type="ECO:0000256" key="4">
    <source>
        <dbReference type="ARBA" id="ARBA00022679"/>
    </source>
</evidence>
<comment type="catalytic activity">
    <reaction evidence="9">
        <text>L-threonyl-[protein] + ATP = O-phospho-L-threonyl-[protein] + ADP + H(+)</text>
        <dbReference type="Rhea" id="RHEA:46608"/>
        <dbReference type="Rhea" id="RHEA-COMP:11060"/>
        <dbReference type="Rhea" id="RHEA-COMP:11605"/>
        <dbReference type="ChEBI" id="CHEBI:15378"/>
        <dbReference type="ChEBI" id="CHEBI:30013"/>
        <dbReference type="ChEBI" id="CHEBI:30616"/>
        <dbReference type="ChEBI" id="CHEBI:61977"/>
        <dbReference type="ChEBI" id="CHEBI:456216"/>
        <dbReference type="EC" id="2.7.11.1"/>
    </reaction>
</comment>
<dbReference type="GO" id="GO:0008033">
    <property type="term" value="P:tRNA processing"/>
    <property type="evidence" value="ECO:0007669"/>
    <property type="project" value="UniProtKB-KW"/>
</dbReference>
<dbReference type="PROSITE" id="PS00109">
    <property type="entry name" value="PROTEIN_KINASE_TYR"/>
    <property type="match status" value="1"/>
</dbReference>
<gene>
    <name evidence="12" type="ORF">TPC1_11453</name>
</gene>
<accession>A0A146KJB8</accession>
<dbReference type="GO" id="GO:0004674">
    <property type="term" value="F:protein serine/threonine kinase activity"/>
    <property type="evidence" value="ECO:0007669"/>
    <property type="project" value="UniProtKB-KW"/>
</dbReference>
<keyword evidence="4" id="KW-0808">Transferase</keyword>
<evidence type="ECO:0000256" key="9">
    <source>
        <dbReference type="ARBA" id="ARBA00047899"/>
    </source>
</evidence>
<feature type="non-terminal residue" evidence="12">
    <location>
        <position position="1"/>
    </location>
</feature>
<dbReference type="PANTHER" id="PTHR12209">
    <property type="entry name" value="NON-SPECIFIC SERINE/THREONINE PROTEIN KINASE"/>
    <property type="match status" value="1"/>
</dbReference>
<dbReference type="GO" id="GO:0005524">
    <property type="term" value="F:ATP binding"/>
    <property type="evidence" value="ECO:0007669"/>
    <property type="project" value="UniProtKB-KW"/>
</dbReference>
<keyword evidence="3" id="KW-0723">Serine/threonine-protein kinase</keyword>
<dbReference type="InterPro" id="IPR022495">
    <property type="entry name" value="Bud32"/>
</dbReference>
<dbReference type="GO" id="GO:0070525">
    <property type="term" value="P:tRNA threonylcarbamoyladenosine metabolic process"/>
    <property type="evidence" value="ECO:0007669"/>
    <property type="project" value="TreeGrafter"/>
</dbReference>
<dbReference type="GO" id="GO:0005634">
    <property type="term" value="C:nucleus"/>
    <property type="evidence" value="ECO:0007669"/>
    <property type="project" value="TreeGrafter"/>
</dbReference>
<evidence type="ECO:0000259" key="11">
    <source>
        <dbReference type="PROSITE" id="PS50011"/>
    </source>
</evidence>
<evidence type="ECO:0000256" key="3">
    <source>
        <dbReference type="ARBA" id="ARBA00022527"/>
    </source>
</evidence>
<dbReference type="Pfam" id="PF00069">
    <property type="entry name" value="Pkinase"/>
    <property type="match status" value="1"/>
</dbReference>
<dbReference type="InterPro" id="IPR011009">
    <property type="entry name" value="Kinase-like_dom_sf"/>
</dbReference>
<dbReference type="PROSITE" id="PS50011">
    <property type="entry name" value="PROTEIN_KINASE_DOM"/>
    <property type="match status" value="1"/>
</dbReference>
<evidence type="ECO:0000256" key="1">
    <source>
        <dbReference type="ARBA" id="ARBA00010630"/>
    </source>
</evidence>
<feature type="non-terminal residue" evidence="12">
    <location>
        <position position="184"/>
    </location>
</feature>
<keyword evidence="7 12" id="KW-0418">Kinase</keyword>
<evidence type="ECO:0000313" key="12">
    <source>
        <dbReference type="EMBL" id="JAP95531.1"/>
    </source>
</evidence>
<evidence type="ECO:0000256" key="7">
    <source>
        <dbReference type="ARBA" id="ARBA00022777"/>
    </source>
</evidence>
<keyword evidence="5" id="KW-0819">tRNA processing</keyword>
<keyword evidence="6" id="KW-0547">Nucleotide-binding</keyword>
<dbReference type="PANTHER" id="PTHR12209:SF0">
    <property type="entry name" value="EKC_KEOPS COMPLEX SUBUNIT TP53RK"/>
    <property type="match status" value="1"/>
</dbReference>
<dbReference type="AlphaFoldDB" id="A0A146KJB8"/>
<dbReference type="EC" id="2.7.11.1" evidence="2"/>
<feature type="domain" description="Protein kinase" evidence="11">
    <location>
        <begin position="1"/>
        <end position="184"/>
    </location>
</feature>